<dbReference type="AlphaFoldDB" id="D6X880"/>
<dbReference type="InterPro" id="IPR000182">
    <property type="entry name" value="GNAT_dom"/>
</dbReference>
<dbReference type="PANTHER" id="PTHR43877">
    <property type="entry name" value="AMINOALKYLPHOSPHONATE N-ACETYLTRANSFERASE-RELATED-RELATED"/>
    <property type="match status" value="1"/>
</dbReference>
<dbReference type="Pfam" id="PF13673">
    <property type="entry name" value="Acetyltransf_10"/>
    <property type="match status" value="1"/>
</dbReference>
<proteinExistence type="predicted"/>
<dbReference type="GeneID" id="97233670"/>
<sequence length="189" mass="20807">MTTDSSFRLATVSDTGALAALHDDAARWMLRHGIDQWKPGDKDADHFRRRIAEGEVWLLEAGGRIAGAYELWWDDLPAWGVRPPVAGYVHRLMTARTHAPAGSGRAMLAHAERRIAAAGRQLARLDCLSRNPRLRTYYEGAGYEVVGEEPAKRAADGSSYGVLLLEKRLPPATPAPNSLTPGARWEEAR</sequence>
<reference evidence="6" key="2">
    <citation type="submission" date="2009-10" db="EMBL/GenBank/DDBJ databases">
        <title>The genome sequence of Streptomyces pristinaespiralis strain ATCC 25486.</title>
        <authorList>
            <consortium name="The Broad Institute Genome Sequencing Platform"/>
            <consortium name="Broad Institute Microbial Sequencing Center"/>
            <person name="Fischbach M."/>
            <person name="Godfrey P."/>
            <person name="Ward D."/>
            <person name="Young S."/>
            <person name="Zeng Q."/>
            <person name="Koehrsen M."/>
            <person name="Alvarado L."/>
            <person name="Berlin A.M."/>
            <person name="Bochicchio J."/>
            <person name="Borenstein D."/>
            <person name="Chapman S.B."/>
            <person name="Chen Z."/>
            <person name="Engels R."/>
            <person name="Freedman E."/>
            <person name="Gellesch M."/>
            <person name="Goldberg J."/>
            <person name="Griggs A."/>
            <person name="Gujja S."/>
            <person name="Heilman E.R."/>
            <person name="Heiman D.I."/>
            <person name="Hepburn T.A."/>
            <person name="Howarth C."/>
            <person name="Jen D."/>
            <person name="Larson L."/>
            <person name="Lewis B."/>
            <person name="Mehta T."/>
            <person name="Park D."/>
            <person name="Pearson M."/>
            <person name="Richards J."/>
            <person name="Roberts A."/>
            <person name="Saif S."/>
            <person name="Shea T.D."/>
            <person name="Shenoy N."/>
            <person name="Sisk P."/>
            <person name="Stolte C."/>
            <person name="Sykes S.N."/>
            <person name="Thomson T."/>
            <person name="Walk T."/>
            <person name="White J."/>
            <person name="Yandava C."/>
            <person name="Straight P."/>
            <person name="Clardy J."/>
            <person name="Hung D."/>
            <person name="Kolter R."/>
            <person name="Mekalanos J."/>
            <person name="Walker S."/>
            <person name="Walsh C.T."/>
            <person name="Wieland-Brown L.C."/>
            <person name="Haas B."/>
            <person name="Nusbaum C."/>
            <person name="Birren B."/>
        </authorList>
    </citation>
    <scope>NUCLEOTIDE SEQUENCE [LARGE SCALE GENOMIC DNA]</scope>
    <source>
        <strain evidence="6">ATCC 25486 / DSM 40338 / CBS 914.69 / JCM 4507 / NBRC 13074 / NRRL 2958 / 5647</strain>
    </source>
</reference>
<evidence type="ECO:0000313" key="6">
    <source>
        <dbReference type="Proteomes" id="UP000002805"/>
    </source>
</evidence>
<dbReference type="RefSeq" id="WP_005318450.1">
    <property type="nucleotide sequence ID" value="NZ_CM000950.1"/>
</dbReference>
<evidence type="ECO:0000313" key="5">
    <source>
        <dbReference type="EMBL" id="EFH31736.1"/>
    </source>
</evidence>
<gene>
    <name evidence="5" type="ORF">SSDG_06987</name>
</gene>
<dbReference type="EMBL" id="CM000950">
    <property type="protein sequence ID" value="EFH31736.1"/>
    <property type="molecule type" value="Genomic_DNA"/>
</dbReference>
<dbReference type="Gene3D" id="3.40.630.30">
    <property type="match status" value="1"/>
</dbReference>
<reference evidence="6" key="1">
    <citation type="submission" date="2008-02" db="EMBL/GenBank/DDBJ databases">
        <authorList>
            <consortium name="The Broad Institute Genome Sequencing Platform"/>
            <person name="Fischbach M."/>
            <person name="Ward D."/>
            <person name="Young S."/>
            <person name="Jaffe D."/>
            <person name="Gnerre S."/>
            <person name="Berlin A."/>
            <person name="Heiman D."/>
            <person name="Hepburn T."/>
            <person name="Sykes S."/>
            <person name="Alvarado L."/>
            <person name="Kodira C.D."/>
            <person name="Straight P."/>
            <person name="Clardy J."/>
            <person name="Hung D."/>
            <person name="Kolter R."/>
            <person name="Mekalanos J."/>
            <person name="Walker S."/>
            <person name="Walsh C.T."/>
            <person name="Lander E."/>
            <person name="Galagan J."/>
            <person name="Nusbaum C."/>
            <person name="Birren B."/>
        </authorList>
    </citation>
    <scope>NUCLEOTIDE SEQUENCE [LARGE SCALE GENOMIC DNA]</scope>
    <source>
        <strain evidence="6">ATCC 25486 / DSM 40338 / CBS 914.69 / JCM 4507 / NBRC 13074 / NRRL 2958 / 5647</strain>
    </source>
</reference>
<dbReference type="CDD" id="cd04301">
    <property type="entry name" value="NAT_SF"/>
    <property type="match status" value="1"/>
</dbReference>
<keyword evidence="1" id="KW-0808">Transferase</keyword>
<feature type="region of interest" description="Disordered" evidence="3">
    <location>
        <begin position="170"/>
        <end position="189"/>
    </location>
</feature>
<evidence type="ECO:0000256" key="1">
    <source>
        <dbReference type="ARBA" id="ARBA00022679"/>
    </source>
</evidence>
<dbReference type="Proteomes" id="UP000002805">
    <property type="component" value="Chromosome"/>
</dbReference>
<evidence type="ECO:0000256" key="2">
    <source>
        <dbReference type="ARBA" id="ARBA00023315"/>
    </source>
</evidence>
<organism evidence="5 6">
    <name type="scientific">Streptomyces pristinaespiralis (strain ATCC 25486 / DSM 40338 / CBS 914.69 / JCM 4507 / KCC S-0507 / NBRC 13074 / NRRL 2958 / 5647)</name>
    <dbReference type="NCBI Taxonomy" id="457429"/>
    <lineage>
        <taxon>Bacteria</taxon>
        <taxon>Bacillati</taxon>
        <taxon>Actinomycetota</taxon>
        <taxon>Actinomycetes</taxon>
        <taxon>Kitasatosporales</taxon>
        <taxon>Streptomycetaceae</taxon>
        <taxon>Streptomyces</taxon>
    </lineage>
</organism>
<evidence type="ECO:0000259" key="4">
    <source>
        <dbReference type="PROSITE" id="PS51186"/>
    </source>
</evidence>
<dbReference type="SUPFAM" id="SSF55729">
    <property type="entry name" value="Acyl-CoA N-acyltransferases (Nat)"/>
    <property type="match status" value="1"/>
</dbReference>
<dbReference type="InterPro" id="IPR050832">
    <property type="entry name" value="Bact_Acetyltransf"/>
</dbReference>
<feature type="domain" description="N-acetyltransferase" evidence="4">
    <location>
        <begin position="5"/>
        <end position="170"/>
    </location>
</feature>
<keyword evidence="6" id="KW-1185">Reference proteome</keyword>
<dbReference type="GO" id="GO:0016747">
    <property type="term" value="F:acyltransferase activity, transferring groups other than amino-acyl groups"/>
    <property type="evidence" value="ECO:0007669"/>
    <property type="project" value="InterPro"/>
</dbReference>
<dbReference type="PROSITE" id="PS51186">
    <property type="entry name" value="GNAT"/>
    <property type="match status" value="1"/>
</dbReference>
<name>D6X880_STRE2</name>
<accession>D6X880</accession>
<evidence type="ECO:0000256" key="3">
    <source>
        <dbReference type="SAM" id="MobiDB-lite"/>
    </source>
</evidence>
<dbReference type="HOGENOM" id="CLU_013985_13_3_11"/>
<protein>
    <submittedName>
        <fullName evidence="5">Protein tyrosine phosphatase</fullName>
    </submittedName>
</protein>
<dbReference type="eggNOG" id="COG0456">
    <property type="taxonomic scope" value="Bacteria"/>
</dbReference>
<dbReference type="InterPro" id="IPR016181">
    <property type="entry name" value="Acyl_CoA_acyltransferase"/>
</dbReference>
<keyword evidence="2" id="KW-0012">Acyltransferase</keyword>